<comment type="caution">
    <text evidence="2">The sequence shown here is derived from an EMBL/GenBank/DDBJ whole genome shotgun (WGS) entry which is preliminary data.</text>
</comment>
<feature type="region of interest" description="Disordered" evidence="1">
    <location>
        <begin position="168"/>
        <end position="193"/>
    </location>
</feature>
<sequence length="193" mass="22707">MSMPPTVSKPRLPHGQNFTTKVVQETFNDKYWMLRTGNWVEYFPIGTVLTKIQEICEMLFDEYQSKMLKDVTFQKQSGVLKNAVYARFFVLLEESGTDSEYQSLILEMFQATECSEDEEGHRWLFEYCMRRVWNNRFQRAKAKDPKAKKRHRGVAHYELESREVASLTTFDPETRAPHDYNPTASSRQGNNIQ</sequence>
<feature type="compositionally biased region" description="Polar residues" evidence="1">
    <location>
        <begin position="182"/>
        <end position="193"/>
    </location>
</feature>
<gene>
    <name evidence="2" type="ORF">TWF481_002875</name>
</gene>
<proteinExistence type="predicted"/>
<organism evidence="2 3">
    <name type="scientific">Arthrobotrys musiformis</name>
    <dbReference type="NCBI Taxonomy" id="47236"/>
    <lineage>
        <taxon>Eukaryota</taxon>
        <taxon>Fungi</taxon>
        <taxon>Dikarya</taxon>
        <taxon>Ascomycota</taxon>
        <taxon>Pezizomycotina</taxon>
        <taxon>Orbiliomycetes</taxon>
        <taxon>Orbiliales</taxon>
        <taxon>Orbiliaceae</taxon>
        <taxon>Arthrobotrys</taxon>
    </lineage>
</organism>
<dbReference type="Proteomes" id="UP001370758">
    <property type="component" value="Unassembled WGS sequence"/>
</dbReference>
<reference evidence="2 3" key="1">
    <citation type="submission" date="2023-08" db="EMBL/GenBank/DDBJ databases">
        <authorList>
            <person name="Palmer J.M."/>
        </authorList>
    </citation>
    <scope>NUCLEOTIDE SEQUENCE [LARGE SCALE GENOMIC DNA]</scope>
    <source>
        <strain evidence="2 3">TWF481</strain>
    </source>
</reference>
<accession>A0AAV9VTH8</accession>
<name>A0AAV9VTH8_9PEZI</name>
<keyword evidence="3" id="KW-1185">Reference proteome</keyword>
<dbReference type="AlphaFoldDB" id="A0AAV9VTH8"/>
<protein>
    <submittedName>
        <fullName evidence="2">Uncharacterized protein</fullName>
    </submittedName>
</protein>
<evidence type="ECO:0000313" key="3">
    <source>
        <dbReference type="Proteomes" id="UP001370758"/>
    </source>
</evidence>
<evidence type="ECO:0000313" key="2">
    <source>
        <dbReference type="EMBL" id="KAK6495829.1"/>
    </source>
</evidence>
<dbReference type="EMBL" id="JAVHJL010000012">
    <property type="protein sequence ID" value="KAK6495829.1"/>
    <property type="molecule type" value="Genomic_DNA"/>
</dbReference>
<evidence type="ECO:0000256" key="1">
    <source>
        <dbReference type="SAM" id="MobiDB-lite"/>
    </source>
</evidence>